<organism evidence="2 3">
    <name type="scientific">Bradyrhizobium jicamae</name>
    <dbReference type="NCBI Taxonomy" id="280332"/>
    <lineage>
        <taxon>Bacteria</taxon>
        <taxon>Pseudomonadati</taxon>
        <taxon>Pseudomonadota</taxon>
        <taxon>Alphaproteobacteria</taxon>
        <taxon>Hyphomicrobiales</taxon>
        <taxon>Nitrobacteraceae</taxon>
        <taxon>Bradyrhizobium</taxon>
    </lineage>
</organism>
<dbReference type="RefSeq" id="WP_212491889.1">
    <property type="nucleotide sequence ID" value="NZ_JAFCJH010000004.1"/>
</dbReference>
<feature type="compositionally biased region" description="Basic and acidic residues" evidence="1">
    <location>
        <begin position="1"/>
        <end position="25"/>
    </location>
</feature>
<gene>
    <name evidence="2" type="ORF">JQ615_05250</name>
</gene>
<reference evidence="3" key="1">
    <citation type="journal article" date="2021" name="ISME J.">
        <title>Evolutionary origin and ecological implication of a unique nif island in free-living Bradyrhizobium lineages.</title>
        <authorList>
            <person name="Tao J."/>
        </authorList>
    </citation>
    <scope>NUCLEOTIDE SEQUENCE [LARGE SCALE GENOMIC DNA]</scope>
    <source>
        <strain evidence="3">SZCCT0434</strain>
    </source>
</reference>
<evidence type="ECO:0000313" key="3">
    <source>
        <dbReference type="Proteomes" id="UP001315278"/>
    </source>
</evidence>
<feature type="region of interest" description="Disordered" evidence="1">
    <location>
        <begin position="1"/>
        <end position="27"/>
    </location>
</feature>
<evidence type="ECO:0000313" key="2">
    <source>
        <dbReference type="EMBL" id="MBR0794799.1"/>
    </source>
</evidence>
<keyword evidence="3" id="KW-1185">Reference proteome</keyword>
<name>A0ABS5FDP4_9BRAD</name>
<protein>
    <submittedName>
        <fullName evidence="2">Uncharacterized protein</fullName>
    </submittedName>
</protein>
<accession>A0ABS5FDP4</accession>
<proteinExistence type="predicted"/>
<dbReference type="EMBL" id="JAFCJH010000004">
    <property type="protein sequence ID" value="MBR0794799.1"/>
    <property type="molecule type" value="Genomic_DNA"/>
</dbReference>
<sequence>MKQTKDRPYSDPEKTARRPIEHARASEPVQDGRIYIERLNDPFLFGDKVTPAEYSAGLKYAIEQGWLEPVHESGAFTRMAQAGKDLFA</sequence>
<comment type="caution">
    <text evidence="2">The sequence shown here is derived from an EMBL/GenBank/DDBJ whole genome shotgun (WGS) entry which is preliminary data.</text>
</comment>
<evidence type="ECO:0000256" key="1">
    <source>
        <dbReference type="SAM" id="MobiDB-lite"/>
    </source>
</evidence>
<dbReference type="Proteomes" id="UP001315278">
    <property type="component" value="Unassembled WGS sequence"/>
</dbReference>